<feature type="domain" description="PIR2-like helical" evidence="3">
    <location>
        <begin position="66"/>
        <end position="178"/>
    </location>
</feature>
<evidence type="ECO:0000313" key="5">
    <source>
        <dbReference type="Proteomes" id="UP000886595"/>
    </source>
</evidence>
<feature type="region of interest" description="Disordered" evidence="2">
    <location>
        <begin position="1"/>
        <end position="24"/>
    </location>
</feature>
<evidence type="ECO:0000256" key="1">
    <source>
        <dbReference type="SAM" id="Coils"/>
    </source>
</evidence>
<dbReference type="InterPro" id="IPR046527">
    <property type="entry name" value="PIR2-like_helical"/>
</dbReference>
<organism evidence="4 5">
    <name type="scientific">Brassica carinata</name>
    <name type="common">Ethiopian mustard</name>
    <name type="synonym">Abyssinian cabbage</name>
    <dbReference type="NCBI Taxonomy" id="52824"/>
    <lineage>
        <taxon>Eukaryota</taxon>
        <taxon>Viridiplantae</taxon>
        <taxon>Streptophyta</taxon>
        <taxon>Embryophyta</taxon>
        <taxon>Tracheophyta</taxon>
        <taxon>Spermatophyta</taxon>
        <taxon>Magnoliopsida</taxon>
        <taxon>eudicotyledons</taxon>
        <taxon>Gunneridae</taxon>
        <taxon>Pentapetalae</taxon>
        <taxon>rosids</taxon>
        <taxon>malvids</taxon>
        <taxon>Brassicales</taxon>
        <taxon>Brassicaceae</taxon>
        <taxon>Brassiceae</taxon>
        <taxon>Brassica</taxon>
    </lineage>
</organism>
<reference evidence="4 5" key="1">
    <citation type="submission" date="2020-02" db="EMBL/GenBank/DDBJ databases">
        <authorList>
            <person name="Ma Q."/>
            <person name="Huang Y."/>
            <person name="Song X."/>
            <person name="Pei D."/>
        </authorList>
    </citation>
    <scope>NUCLEOTIDE SEQUENCE [LARGE SCALE GENOMIC DNA]</scope>
    <source>
        <strain evidence="4">Sxm20200214</strain>
        <tissue evidence="4">Leaf</tissue>
    </source>
</reference>
<dbReference type="InterPro" id="IPR046934">
    <property type="entry name" value="PIR2-like"/>
</dbReference>
<dbReference type="PANTHER" id="PTHR46405:SF3">
    <property type="entry name" value="RING_U-BOX SUPERFAMILY PROTEIN"/>
    <property type="match status" value="1"/>
</dbReference>
<feature type="compositionally biased region" description="Basic residues" evidence="2">
    <location>
        <begin position="1"/>
        <end position="18"/>
    </location>
</feature>
<keyword evidence="1" id="KW-0175">Coiled coil</keyword>
<proteinExistence type="predicted"/>
<protein>
    <recommendedName>
        <fullName evidence="3">PIR2-like helical domain-containing protein</fullName>
    </recommendedName>
</protein>
<evidence type="ECO:0000256" key="2">
    <source>
        <dbReference type="SAM" id="MobiDB-lite"/>
    </source>
</evidence>
<dbReference type="AlphaFoldDB" id="A0A8X7WCC2"/>
<dbReference type="OrthoDB" id="1711136at2759"/>
<keyword evidence="5" id="KW-1185">Reference proteome</keyword>
<dbReference type="PANTHER" id="PTHR46405">
    <property type="entry name" value="OS05G0141500 PROTEIN"/>
    <property type="match status" value="1"/>
</dbReference>
<feature type="coiled-coil region" evidence="1">
    <location>
        <begin position="287"/>
        <end position="333"/>
    </location>
</feature>
<accession>A0A8X7WCC2</accession>
<dbReference type="EMBL" id="JAAMPC010000002">
    <property type="protein sequence ID" value="KAG2326732.1"/>
    <property type="molecule type" value="Genomic_DNA"/>
</dbReference>
<evidence type="ECO:0000259" key="3">
    <source>
        <dbReference type="Pfam" id="PF20235"/>
    </source>
</evidence>
<sequence length="424" mass="47833">MGCTVRSKHVRPNRKTRSTKPQFDPSCLLNKTALSSLLDSNPSGNFEDSGYGYCTEEQLEDLLLKHLEHIYNEAVSKLVSLGYDEEAALRAVLSNGYCYGGTDVLNNILDNSLTHLKGSSNGEEDEDGSKTVFADLRQLVEYSLAGMVYLLKQVKPNLSKGDAMCCLLMSELDVGKASTIDIPTSGKVDGDGDCPRRFNLTPPMKCLLRENVAAFAAGYRASSGKRQVKERREWVRKLKRRSCAEGEPERAQSLRRERRELTVEERETKWGGVDEATKKEKKRLKRLVAWEKQKKKLQGEIDGEKEKIKALEREKWREEEKAKEQALAQVEEEQRSKEATETFRDIKTISKDWNKSSRLNKDSSTDASLLSNNISQTKGEEVSKLLEELDRLDGFESFMGGDKATCPCCRVPVQQRIRVFGATS</sequence>
<dbReference type="Pfam" id="PF20235">
    <property type="entry name" value="PIR2-like_helical"/>
    <property type="match status" value="1"/>
</dbReference>
<name>A0A8X7WCC2_BRACI</name>
<dbReference type="Proteomes" id="UP000886595">
    <property type="component" value="Unassembled WGS sequence"/>
</dbReference>
<evidence type="ECO:0000313" key="4">
    <source>
        <dbReference type="EMBL" id="KAG2326732.1"/>
    </source>
</evidence>
<comment type="caution">
    <text evidence="4">The sequence shown here is derived from an EMBL/GenBank/DDBJ whole genome shotgun (WGS) entry which is preliminary data.</text>
</comment>
<gene>
    <name evidence="4" type="ORF">Bca52824_009460</name>
</gene>